<evidence type="ECO:0000313" key="2">
    <source>
        <dbReference type="Proteomes" id="UP001177670"/>
    </source>
</evidence>
<gene>
    <name evidence="1" type="ORF">K0M31_002234</name>
</gene>
<dbReference type="Proteomes" id="UP001177670">
    <property type="component" value="Unassembled WGS sequence"/>
</dbReference>
<dbReference type="AlphaFoldDB" id="A0AA40GI78"/>
<organism evidence="1 2">
    <name type="scientific">Melipona bicolor</name>
    <dbReference type="NCBI Taxonomy" id="60889"/>
    <lineage>
        <taxon>Eukaryota</taxon>
        <taxon>Metazoa</taxon>
        <taxon>Ecdysozoa</taxon>
        <taxon>Arthropoda</taxon>
        <taxon>Hexapoda</taxon>
        <taxon>Insecta</taxon>
        <taxon>Pterygota</taxon>
        <taxon>Neoptera</taxon>
        <taxon>Endopterygota</taxon>
        <taxon>Hymenoptera</taxon>
        <taxon>Apocrita</taxon>
        <taxon>Aculeata</taxon>
        <taxon>Apoidea</taxon>
        <taxon>Anthophila</taxon>
        <taxon>Apidae</taxon>
        <taxon>Melipona</taxon>
    </lineage>
</organism>
<proteinExistence type="predicted"/>
<keyword evidence="2" id="KW-1185">Reference proteome</keyword>
<dbReference type="EMBL" id="JAHYIQ010000001">
    <property type="protein sequence ID" value="KAK1137740.1"/>
    <property type="molecule type" value="Genomic_DNA"/>
</dbReference>
<name>A0AA40GI78_9HYME</name>
<reference evidence="1" key="1">
    <citation type="submission" date="2021-10" db="EMBL/GenBank/DDBJ databases">
        <title>Melipona bicolor Genome sequencing and assembly.</title>
        <authorList>
            <person name="Araujo N.S."/>
            <person name="Arias M.C."/>
        </authorList>
    </citation>
    <scope>NUCLEOTIDE SEQUENCE</scope>
    <source>
        <strain evidence="1">USP_2M_L1-L4_2017</strain>
        <tissue evidence="1">Whole body</tissue>
    </source>
</reference>
<sequence>MGKDRKEGPHLMHKIKELVKKNWPYTSFKLQAGIPLYQWQHSPQPKRMLSQQETPA</sequence>
<accession>A0AA40GI78</accession>
<evidence type="ECO:0000313" key="1">
    <source>
        <dbReference type="EMBL" id="KAK1137740.1"/>
    </source>
</evidence>
<comment type="caution">
    <text evidence="1">The sequence shown here is derived from an EMBL/GenBank/DDBJ whole genome shotgun (WGS) entry which is preliminary data.</text>
</comment>
<protein>
    <submittedName>
        <fullName evidence="1">Uncharacterized protein</fullName>
    </submittedName>
</protein>